<dbReference type="Proteomes" id="UP000435112">
    <property type="component" value="Unassembled WGS sequence"/>
</dbReference>
<evidence type="ECO:0008006" key="8">
    <source>
        <dbReference type="Google" id="ProtNLM"/>
    </source>
</evidence>
<dbReference type="AlphaFoldDB" id="A0A6A4EXG0"/>
<evidence type="ECO:0000313" key="2">
    <source>
        <dbReference type="EMBL" id="KAE9021082.1"/>
    </source>
</evidence>
<protein>
    <recommendedName>
        <fullName evidence="8">Secreted protein</fullName>
    </recommendedName>
</protein>
<evidence type="ECO:0000313" key="4">
    <source>
        <dbReference type="EMBL" id="KAE9331278.1"/>
    </source>
</evidence>
<keyword evidence="6" id="KW-1185">Reference proteome</keyword>
<feature type="chain" id="PRO_5036167563" description="Secreted protein" evidence="1">
    <location>
        <begin position="17"/>
        <end position="100"/>
    </location>
</feature>
<evidence type="ECO:0000313" key="5">
    <source>
        <dbReference type="Proteomes" id="UP000429607"/>
    </source>
</evidence>
<gene>
    <name evidence="2" type="ORF">PR001_g13448</name>
    <name evidence="3" type="ORF">PR002_g7310</name>
    <name evidence="4" type="ORF">PR003_g15083</name>
</gene>
<evidence type="ECO:0000256" key="1">
    <source>
        <dbReference type="SAM" id="SignalP"/>
    </source>
</evidence>
<organism evidence="4 6">
    <name type="scientific">Phytophthora rubi</name>
    <dbReference type="NCBI Taxonomy" id="129364"/>
    <lineage>
        <taxon>Eukaryota</taxon>
        <taxon>Sar</taxon>
        <taxon>Stramenopiles</taxon>
        <taxon>Oomycota</taxon>
        <taxon>Peronosporomycetes</taxon>
        <taxon>Peronosporales</taxon>
        <taxon>Peronosporaceae</taxon>
        <taxon>Phytophthora</taxon>
    </lineage>
</organism>
<reference evidence="4 6" key="1">
    <citation type="submission" date="2018-08" db="EMBL/GenBank/DDBJ databases">
        <title>Genomic investigation of the strawberry pathogen Phytophthora fragariae indicates pathogenicity is determined by transcriptional variation in three key races.</title>
        <authorList>
            <person name="Adams T.M."/>
            <person name="Armitage A.D."/>
            <person name="Sobczyk M.K."/>
            <person name="Bates H.J."/>
            <person name="Dunwell J.M."/>
            <person name="Nellist C.F."/>
            <person name="Harrison R.J."/>
        </authorList>
    </citation>
    <scope>NUCLEOTIDE SEQUENCE [LARGE SCALE GENOMIC DNA]</scope>
    <source>
        <strain evidence="2 5">SCRP249</strain>
        <strain evidence="3 7">SCRP324</strain>
        <strain evidence="4 6">SCRP333</strain>
    </source>
</reference>
<sequence>MRLATCVFLIVLVVETEVRYGPNFRPVASHCARMFRHSLAAATEHRCAWLDLQCRTVVSWATRSPLCDSKITSTDTAPGSSGPTCVPKLSRRMTLAAFTQ</sequence>
<dbReference type="EMBL" id="QXFT01001026">
    <property type="protein sequence ID" value="KAE9331278.1"/>
    <property type="molecule type" value="Genomic_DNA"/>
</dbReference>
<feature type="signal peptide" evidence="1">
    <location>
        <begin position="1"/>
        <end position="16"/>
    </location>
</feature>
<evidence type="ECO:0000313" key="6">
    <source>
        <dbReference type="Proteomes" id="UP000434957"/>
    </source>
</evidence>
<accession>A0A6A4EXG0</accession>
<dbReference type="Proteomes" id="UP000429607">
    <property type="component" value="Unassembled WGS sequence"/>
</dbReference>
<dbReference type="Proteomes" id="UP000434957">
    <property type="component" value="Unassembled WGS sequence"/>
</dbReference>
<proteinExistence type="predicted"/>
<dbReference type="EMBL" id="QXFU01000347">
    <property type="protein sequence ID" value="KAE9035954.1"/>
    <property type="molecule type" value="Genomic_DNA"/>
</dbReference>
<evidence type="ECO:0000313" key="3">
    <source>
        <dbReference type="EMBL" id="KAE9035954.1"/>
    </source>
</evidence>
<evidence type="ECO:0000313" key="7">
    <source>
        <dbReference type="Proteomes" id="UP000435112"/>
    </source>
</evidence>
<comment type="caution">
    <text evidence="4">The sequence shown here is derived from an EMBL/GenBank/DDBJ whole genome shotgun (WGS) entry which is preliminary data.</text>
</comment>
<keyword evidence="1" id="KW-0732">Signal</keyword>
<dbReference type="EMBL" id="QXFV01000921">
    <property type="protein sequence ID" value="KAE9021082.1"/>
    <property type="molecule type" value="Genomic_DNA"/>
</dbReference>
<name>A0A6A4EXG0_9STRA</name>